<dbReference type="RefSeq" id="XP_025599329.1">
    <property type="nucleotide sequence ID" value="XM_025744028.1"/>
</dbReference>
<feature type="transmembrane region" description="Helical" evidence="2">
    <location>
        <begin position="84"/>
        <end position="107"/>
    </location>
</feature>
<keyword evidence="4" id="KW-1185">Reference proteome</keyword>
<feature type="region of interest" description="Disordered" evidence="1">
    <location>
        <begin position="173"/>
        <end position="254"/>
    </location>
</feature>
<evidence type="ECO:0000256" key="2">
    <source>
        <dbReference type="SAM" id="Phobius"/>
    </source>
</evidence>
<proteinExistence type="predicted"/>
<feature type="compositionally biased region" description="Polar residues" evidence="1">
    <location>
        <begin position="180"/>
        <end position="190"/>
    </location>
</feature>
<name>A0A316ZBH8_9BASI</name>
<keyword evidence="2" id="KW-1133">Transmembrane helix</keyword>
<dbReference type="AlphaFoldDB" id="A0A316ZBH8"/>
<evidence type="ECO:0000256" key="1">
    <source>
        <dbReference type="SAM" id="MobiDB-lite"/>
    </source>
</evidence>
<organism evidence="3 4">
    <name type="scientific">Tilletiopsis washingtonensis</name>
    <dbReference type="NCBI Taxonomy" id="58919"/>
    <lineage>
        <taxon>Eukaryota</taxon>
        <taxon>Fungi</taxon>
        <taxon>Dikarya</taxon>
        <taxon>Basidiomycota</taxon>
        <taxon>Ustilaginomycotina</taxon>
        <taxon>Exobasidiomycetes</taxon>
        <taxon>Entylomatales</taxon>
        <taxon>Entylomatales incertae sedis</taxon>
        <taxon>Tilletiopsis</taxon>
    </lineage>
</organism>
<dbReference type="OrthoDB" id="2553670at2759"/>
<evidence type="ECO:0000313" key="3">
    <source>
        <dbReference type="EMBL" id="PWN99050.1"/>
    </source>
</evidence>
<feature type="region of interest" description="Disordered" evidence="1">
    <location>
        <begin position="402"/>
        <end position="518"/>
    </location>
</feature>
<sequence length="518" mass="54358">MASAVLPAAHASPLPVAGLASSAAAAVARVARRGAAAAPATARAAGSAALLGRSPISESVAAPLLAKRRPSLDSSNMLTIGGKLSLDFVILLAVAMGFALVCLFYVYSASCLSPRRKGGVVSADREQAMRQLRLRGGGGYATDTSPRRLTIAPVVEGGDGSSSETFVIMRAAETRPPSEFTRSSRPSSKTKLLPNGSRPAGPRRMTSGPRPTSTGRGYSVSSMSISKYARPSSEAGSGMGVERPGMPSHPSLNSLLVMPVMPGARGYDVDSAGSSSSTVTLATDRSWERPEAAGRAAYRVGTRASRYGQQPTPIVRTVSTRAHAFSPSASSSLGRGQDLQRIRSNKERNSRIHYPPEFDGSSPSLDSHHPLDLRRHITEPARGEYTRRDSTLSIGSEVQGFLSSNSRDVSPTMSPSLGGPPLSLPHSNYGHASSGNSSSGHDSLESPSARRTAVYADIPLRPQYAQAHESEAPTSADGLLAMSSPPRQHSTDPVKPPVPSRSRLPAFARSNKLSRSYV</sequence>
<accession>A0A316ZBH8</accession>
<feature type="compositionally biased region" description="Polar residues" evidence="1">
    <location>
        <begin position="402"/>
        <end position="413"/>
    </location>
</feature>
<feature type="compositionally biased region" description="Polar residues" evidence="1">
    <location>
        <begin position="209"/>
        <end position="225"/>
    </location>
</feature>
<dbReference type="GeneID" id="37271572"/>
<keyword evidence="2" id="KW-0472">Membrane</keyword>
<dbReference type="EMBL" id="KZ819289">
    <property type="protein sequence ID" value="PWN99050.1"/>
    <property type="molecule type" value="Genomic_DNA"/>
</dbReference>
<feature type="region of interest" description="Disordered" evidence="1">
    <location>
        <begin position="344"/>
        <end position="370"/>
    </location>
</feature>
<dbReference type="Proteomes" id="UP000245946">
    <property type="component" value="Unassembled WGS sequence"/>
</dbReference>
<protein>
    <submittedName>
        <fullName evidence="3">Uncharacterized protein</fullName>
    </submittedName>
</protein>
<reference evidence="3 4" key="1">
    <citation type="journal article" date="2018" name="Mol. Biol. Evol.">
        <title>Broad Genomic Sampling Reveals a Smut Pathogenic Ancestry of the Fungal Clade Ustilaginomycotina.</title>
        <authorList>
            <person name="Kijpornyongpan T."/>
            <person name="Mondo S.J."/>
            <person name="Barry K."/>
            <person name="Sandor L."/>
            <person name="Lee J."/>
            <person name="Lipzen A."/>
            <person name="Pangilinan J."/>
            <person name="LaButti K."/>
            <person name="Hainaut M."/>
            <person name="Henrissat B."/>
            <person name="Grigoriev I.V."/>
            <person name="Spatafora J.W."/>
            <person name="Aime M.C."/>
        </authorList>
    </citation>
    <scope>NUCLEOTIDE SEQUENCE [LARGE SCALE GENOMIC DNA]</scope>
    <source>
        <strain evidence="3 4">MCA 4186</strain>
    </source>
</reference>
<feature type="compositionally biased region" description="Low complexity" evidence="1">
    <location>
        <begin position="414"/>
        <end position="441"/>
    </location>
</feature>
<evidence type="ECO:0000313" key="4">
    <source>
        <dbReference type="Proteomes" id="UP000245946"/>
    </source>
</evidence>
<feature type="compositionally biased region" description="Basic and acidic residues" evidence="1">
    <location>
        <begin position="344"/>
        <end position="356"/>
    </location>
</feature>
<keyword evidence="2" id="KW-0812">Transmembrane</keyword>
<gene>
    <name evidence="3" type="ORF">FA09DRAFT_337769</name>
</gene>